<feature type="compositionally biased region" description="Low complexity" evidence="4">
    <location>
        <begin position="203"/>
        <end position="235"/>
    </location>
</feature>
<evidence type="ECO:0000313" key="6">
    <source>
        <dbReference type="Proteomes" id="UP000307173"/>
    </source>
</evidence>
<keyword evidence="6" id="KW-1185">Reference proteome</keyword>
<dbReference type="SUPFAM" id="SSF52047">
    <property type="entry name" value="RNI-like"/>
    <property type="match status" value="1"/>
</dbReference>
<feature type="region of interest" description="Disordered" evidence="4">
    <location>
        <begin position="45"/>
        <end position="135"/>
    </location>
</feature>
<dbReference type="InterPro" id="IPR052410">
    <property type="entry name" value="DRC5"/>
</dbReference>
<dbReference type="Proteomes" id="UP000307173">
    <property type="component" value="Unassembled WGS sequence"/>
</dbReference>
<feature type="compositionally biased region" description="Basic and acidic residues" evidence="4">
    <location>
        <begin position="1216"/>
        <end position="1226"/>
    </location>
</feature>
<dbReference type="PANTHER" id="PTHR24107:SF2">
    <property type="entry name" value="NLR FAMILY CARD DOMAIN CONTAINING 3"/>
    <property type="match status" value="1"/>
</dbReference>
<dbReference type="EMBL" id="SELW01000121">
    <property type="protein sequence ID" value="TID30751.1"/>
    <property type="molecule type" value="Genomic_DNA"/>
</dbReference>
<reference evidence="5 6" key="1">
    <citation type="journal article" date="2019" name="Front. Genet.">
        <title>Whole-Genome Sequencing of the Opportunistic Yeast Pathogen Candida inconspicua Uncovers Its Hybrid Origin.</title>
        <authorList>
            <person name="Mixao V."/>
            <person name="Hansen A.P."/>
            <person name="Saus E."/>
            <person name="Boekhout T."/>
            <person name="Lass-Florl C."/>
            <person name="Gabaldon T."/>
        </authorList>
    </citation>
    <scope>NUCLEOTIDE SEQUENCE [LARGE SCALE GENOMIC DNA]</scope>
    <source>
        <strain evidence="5 6">CBS 180</strain>
    </source>
</reference>
<name>A0A4T0X5K6_9ASCO</name>
<keyword evidence="2" id="KW-0963">Cytoplasm</keyword>
<feature type="compositionally biased region" description="Polar residues" evidence="4">
    <location>
        <begin position="79"/>
        <end position="94"/>
    </location>
</feature>
<feature type="compositionally biased region" description="Low complexity" evidence="4">
    <location>
        <begin position="119"/>
        <end position="130"/>
    </location>
</feature>
<proteinExistence type="predicted"/>
<dbReference type="InterPro" id="IPR032675">
    <property type="entry name" value="LRR_dom_sf"/>
</dbReference>
<organism evidence="5 6">
    <name type="scientific">Pichia inconspicua</name>
    <dbReference type="NCBI Taxonomy" id="52247"/>
    <lineage>
        <taxon>Eukaryota</taxon>
        <taxon>Fungi</taxon>
        <taxon>Dikarya</taxon>
        <taxon>Ascomycota</taxon>
        <taxon>Saccharomycotina</taxon>
        <taxon>Pichiomycetes</taxon>
        <taxon>Pichiales</taxon>
        <taxon>Pichiaceae</taxon>
        <taxon>Pichia</taxon>
    </lineage>
</organism>
<accession>A0A4T0X5K6</accession>
<feature type="compositionally biased region" description="Low complexity" evidence="4">
    <location>
        <begin position="1227"/>
        <end position="1239"/>
    </location>
</feature>
<sequence>MSDPANDTQHDRLRKRLETELQTLKNLSENIDYDWFLRGRLAPRSDNANEMKDKDAQGSTQLPQLQKTTTPVSPLLSPSMINSPNSKAAPSVSTSKDDTDLNLMSNLSRSKTADGRLLTTTVSRSSTNSSFGAPLKKTATNIDASDIGIPKTVRKPTVNHSLNTPIPPPSQAKKKGFFKKLFGSKADDPKPDINIFKSEIPKKSPSSTPSTIHSPIPSIKTSPVVSRASSVRASAPPTPVSPQKSRHHSSDSSDSYDQRPSDTLISEQYKDVDPQLSNYLKEIESSTDNILRNQDSLEHDYNYIYSPVGLDSVHYDPSTIPPHPDKPKLPSAFATKPKFGGSVEKELFLKQKREREEREKESVFGSLLHRTKTNTISTNTYLTPMNESEDMPPLTFTPVHYIPPPKKTSVVCPIESLKNVKPLKKVAFATTTFVNDPPQQIPSRNPRKGNVEICSNGEIIIHKIDPQEKINSATGMVVGGSGHLKLINEDATTNANDKNLNIDGLPSSATMKKTASTASMASQGSFDQTIKSEDRVAAAQKAREKKVDDEIDVQKESLTIDKPMVKRKKQMAKPVVTLKMDELYTRCCHLREILPIPATLKQIPKGSTDPIPLLHLRNPRPSMIEILSFTDFIRIAPIICVSFDGVSLTNEMFRIVLSSLLYKKYLEKLSLRNTPIDEEGWKMLCAFLSMNKSLKRLDITQCPSLDVNTQRMKKKSSKAQDLRMTCNMNDRSDRDWALFTASLIFRGGIDDLILTGCKVPDLRLFSNLLNLALVRTKKIGLAYNNLTLQHCYVIARWLEANQQICGIDLGYNDLSSFLKPFTDYAKSLNNKDNNLSMLSLNSCNLIKSSETEEFFNALSTLPKLAYLDLSSNSKLMKSFLGKFSVHIPLFHTLSVLFMDDNDLNTSSMVRILESISLAPNLSILSLIGNEMNDTVAEALCKALRASDTLYSISFEKDKVSPDYQRKIGLLTMRNVERQLYARTGEINGVTRSFADIISVADKDQIRKELGLKDHMSFTETFYNLIHSKETLDKEQFQKFLSIIVKVRTNLKKTIQELTKLHSEDKLSVQGMEMLFRLLSMEASIDKAFELINSENLNSINDQIKDNKSQIKDMYSNILDHDIEESNESNDTNKLESLIKNLKFNPFENPATLKKAIMAAKDPYDLMNMLKQCSQHNITLKDLFLKNYDKGDEDADEDEVQQLSEEALEASQESESEVSKLDLEDTKSNNTTIDSSTNNIGKKKLQSIYDQILQEFQKTKSQ</sequence>
<comment type="subcellular location">
    <subcellularLocation>
        <location evidence="1">Cytoplasm</location>
        <location evidence="1">Cytoskeleton</location>
    </subcellularLocation>
</comment>
<comment type="caution">
    <text evidence="5">The sequence shown here is derived from an EMBL/GenBank/DDBJ whole genome shotgun (WGS) entry which is preliminary data.</text>
</comment>
<dbReference type="AlphaFoldDB" id="A0A4T0X5K6"/>
<keyword evidence="3" id="KW-0206">Cytoskeleton</keyword>
<dbReference type="STRING" id="52247.A0A4T0X5K6"/>
<evidence type="ECO:0000256" key="3">
    <source>
        <dbReference type="ARBA" id="ARBA00023212"/>
    </source>
</evidence>
<feature type="compositionally biased region" description="Basic and acidic residues" evidence="4">
    <location>
        <begin position="47"/>
        <end position="56"/>
    </location>
</feature>
<evidence type="ECO:0000313" key="5">
    <source>
        <dbReference type="EMBL" id="TID30751.1"/>
    </source>
</evidence>
<dbReference type="PANTHER" id="PTHR24107">
    <property type="entry name" value="YNEIN REGULATORY COMPLEX SUBUNIT 5"/>
    <property type="match status" value="1"/>
</dbReference>
<feature type="region of interest" description="Disordered" evidence="4">
    <location>
        <begin position="1203"/>
        <end position="1239"/>
    </location>
</feature>
<feature type="region of interest" description="Disordered" evidence="4">
    <location>
        <begin position="153"/>
        <end position="261"/>
    </location>
</feature>
<dbReference type="OrthoDB" id="8436363at2759"/>
<feature type="compositionally biased region" description="Low complexity" evidence="4">
    <location>
        <begin position="60"/>
        <end position="71"/>
    </location>
</feature>
<dbReference type="Gene3D" id="3.80.10.10">
    <property type="entry name" value="Ribonuclease Inhibitor"/>
    <property type="match status" value="1"/>
</dbReference>
<evidence type="ECO:0000256" key="1">
    <source>
        <dbReference type="ARBA" id="ARBA00004245"/>
    </source>
</evidence>
<evidence type="ECO:0000256" key="4">
    <source>
        <dbReference type="SAM" id="MobiDB-lite"/>
    </source>
</evidence>
<gene>
    <name evidence="5" type="ORF">CANINC_000667</name>
</gene>
<feature type="compositionally biased region" description="Basic and acidic residues" evidence="4">
    <location>
        <begin position="248"/>
        <end position="260"/>
    </location>
</feature>
<evidence type="ECO:0000256" key="2">
    <source>
        <dbReference type="ARBA" id="ARBA00022490"/>
    </source>
</evidence>
<dbReference type="GO" id="GO:0005856">
    <property type="term" value="C:cytoskeleton"/>
    <property type="evidence" value="ECO:0007669"/>
    <property type="project" value="UniProtKB-SubCell"/>
</dbReference>
<dbReference type="SMART" id="SM00368">
    <property type="entry name" value="LRR_RI"/>
    <property type="match status" value="2"/>
</dbReference>
<protein>
    <submittedName>
        <fullName evidence="5">Uncharacterized protein</fullName>
    </submittedName>
</protein>
<feature type="compositionally biased region" description="Acidic residues" evidence="4">
    <location>
        <begin position="1203"/>
        <end position="1215"/>
    </location>
</feature>